<dbReference type="InterPro" id="IPR009078">
    <property type="entry name" value="Ferritin-like_SF"/>
</dbReference>
<comment type="catalytic activity">
    <reaction evidence="8">
        <text>4 Fe(2+) + O2 + 6 H2O = 4 iron(III) oxide-hydroxide + 12 H(+)</text>
        <dbReference type="Rhea" id="RHEA:11972"/>
        <dbReference type="ChEBI" id="CHEBI:15377"/>
        <dbReference type="ChEBI" id="CHEBI:15378"/>
        <dbReference type="ChEBI" id="CHEBI:15379"/>
        <dbReference type="ChEBI" id="CHEBI:29033"/>
        <dbReference type="ChEBI" id="CHEBI:78619"/>
        <dbReference type="EC" id="1.16.3.2"/>
    </reaction>
</comment>
<dbReference type="GO" id="GO:0006879">
    <property type="term" value="P:intracellular iron ion homeostasis"/>
    <property type="evidence" value="ECO:0007669"/>
    <property type="project" value="UniProtKB-KW"/>
</dbReference>
<keyword evidence="3 7" id="KW-0479">Metal-binding</keyword>
<dbReference type="PANTHER" id="PTHR11431">
    <property type="entry name" value="FERRITIN"/>
    <property type="match status" value="1"/>
</dbReference>
<evidence type="ECO:0000256" key="3">
    <source>
        <dbReference type="ARBA" id="ARBA00022723"/>
    </source>
</evidence>
<dbReference type="FunFam" id="1.20.1260.10:FF:000001">
    <property type="entry name" value="Non-heme ferritin"/>
    <property type="match status" value="1"/>
</dbReference>
<comment type="function">
    <text evidence="6">May alleviate iron toxicity in the presence of oxygen.</text>
</comment>
<accession>A0A1W2GL29</accession>
<sequence>MKDLMRQKVAIQDSVMSMLNKQVKLEAQSSAAYLAMAAWCDQHGYDHSAQFFYEQSNEERGHMLKLFHYVSDMGGQPMVATVDAPQNEFSSLREVFELALESEINVTESINQIVAACRKANDFATENFMQWFVKEQVEEEFVARRALEFFDMLGEDPASLLLIDERILKIKYTEE</sequence>
<comment type="subcellular location">
    <subcellularLocation>
        <location evidence="8">Cytoplasm</location>
    </subcellularLocation>
</comment>
<comment type="function">
    <text evidence="8">Iron-storage protein.</text>
</comment>
<evidence type="ECO:0000256" key="7">
    <source>
        <dbReference type="PIRSR" id="PIRSR601519-1"/>
    </source>
</evidence>
<evidence type="ECO:0000259" key="9">
    <source>
        <dbReference type="PROSITE" id="PS50905"/>
    </source>
</evidence>
<feature type="domain" description="Ferritin-like diiron" evidence="9">
    <location>
        <begin position="9"/>
        <end position="154"/>
    </location>
</feature>
<feature type="binding site" evidence="7">
    <location>
        <position position="62"/>
    </location>
    <ligand>
        <name>Fe cation</name>
        <dbReference type="ChEBI" id="CHEBI:24875"/>
        <label>1</label>
    </ligand>
</feature>
<evidence type="ECO:0000256" key="2">
    <source>
        <dbReference type="ARBA" id="ARBA00022434"/>
    </source>
</evidence>
<evidence type="ECO:0000256" key="4">
    <source>
        <dbReference type="ARBA" id="ARBA00023002"/>
    </source>
</evidence>
<evidence type="ECO:0000256" key="8">
    <source>
        <dbReference type="RuleBase" id="RU361145"/>
    </source>
</evidence>
<evidence type="ECO:0000313" key="11">
    <source>
        <dbReference type="Proteomes" id="UP000192472"/>
    </source>
</evidence>
<comment type="similarity">
    <text evidence="1 8">Belongs to the ferritin family. Prokaryotic subfamily.</text>
</comment>
<dbReference type="EC" id="1.16.3.2" evidence="8"/>
<dbReference type="STRING" id="692418.SAMN04488029_3221"/>
<evidence type="ECO:0000256" key="1">
    <source>
        <dbReference type="ARBA" id="ARBA00006950"/>
    </source>
</evidence>
<keyword evidence="5 7" id="KW-0408">Iron</keyword>
<dbReference type="GO" id="GO:0042802">
    <property type="term" value="F:identical protein binding"/>
    <property type="evidence" value="ECO:0007669"/>
    <property type="project" value="UniProtKB-ARBA"/>
</dbReference>
<keyword evidence="8" id="KW-0963">Cytoplasm</keyword>
<dbReference type="CDD" id="cd01055">
    <property type="entry name" value="Nonheme_Ferritin"/>
    <property type="match status" value="1"/>
</dbReference>
<dbReference type="GO" id="GO:0016491">
    <property type="term" value="F:oxidoreductase activity"/>
    <property type="evidence" value="ECO:0007669"/>
    <property type="project" value="UniProtKB-KW"/>
</dbReference>
<dbReference type="InterPro" id="IPR009040">
    <property type="entry name" value="Ferritin-like_diiron"/>
</dbReference>
<proteinExistence type="inferred from homology"/>
<reference evidence="10 11" key="1">
    <citation type="submission" date="2017-04" db="EMBL/GenBank/DDBJ databases">
        <authorList>
            <person name="Afonso C.L."/>
            <person name="Miller P.J."/>
            <person name="Scott M.A."/>
            <person name="Spackman E."/>
            <person name="Goraichik I."/>
            <person name="Dimitrov K.M."/>
            <person name="Suarez D.L."/>
            <person name="Swayne D.E."/>
        </authorList>
    </citation>
    <scope>NUCLEOTIDE SEQUENCE [LARGE SCALE GENOMIC DNA]</scope>
    <source>
        <strain evidence="10 11">DSM 26133</strain>
    </source>
</reference>
<dbReference type="EMBL" id="FWYF01000003">
    <property type="protein sequence ID" value="SMD37068.1"/>
    <property type="molecule type" value="Genomic_DNA"/>
</dbReference>
<dbReference type="OrthoDB" id="9801481at2"/>
<feature type="binding site" evidence="7">
    <location>
        <position position="103"/>
    </location>
    <ligand>
        <name>Fe cation</name>
        <dbReference type="ChEBI" id="CHEBI:24875"/>
        <label>1</label>
    </ligand>
</feature>
<dbReference type="SUPFAM" id="SSF47240">
    <property type="entry name" value="Ferritin-like"/>
    <property type="match status" value="1"/>
</dbReference>
<dbReference type="Proteomes" id="UP000192472">
    <property type="component" value="Unassembled WGS sequence"/>
</dbReference>
<feature type="binding site" evidence="7">
    <location>
        <position position="59"/>
    </location>
    <ligand>
        <name>Fe cation</name>
        <dbReference type="ChEBI" id="CHEBI:24875"/>
        <label>1</label>
    </ligand>
</feature>
<dbReference type="InterPro" id="IPR001519">
    <property type="entry name" value="Ferritin"/>
</dbReference>
<dbReference type="RefSeq" id="WP_084373847.1">
    <property type="nucleotide sequence ID" value="NZ_FWYF01000003.1"/>
</dbReference>
<dbReference type="GO" id="GO:0008199">
    <property type="term" value="F:ferric iron binding"/>
    <property type="evidence" value="ECO:0007669"/>
    <property type="project" value="InterPro"/>
</dbReference>
<keyword evidence="4" id="KW-0560">Oxidoreductase</keyword>
<evidence type="ECO:0000256" key="6">
    <source>
        <dbReference type="ARBA" id="ARBA00054546"/>
    </source>
</evidence>
<dbReference type="InterPro" id="IPR012347">
    <property type="entry name" value="Ferritin-like"/>
</dbReference>
<dbReference type="GO" id="GO:0005737">
    <property type="term" value="C:cytoplasm"/>
    <property type="evidence" value="ECO:0007669"/>
    <property type="project" value="UniProtKB-SubCell"/>
</dbReference>
<dbReference type="PROSITE" id="PS50905">
    <property type="entry name" value="FERRITIN_LIKE"/>
    <property type="match status" value="1"/>
</dbReference>
<feature type="binding site" evidence="7">
    <location>
        <position position="136"/>
    </location>
    <ligand>
        <name>Fe cation</name>
        <dbReference type="ChEBI" id="CHEBI:24875"/>
        <label>1</label>
    </ligand>
</feature>
<organism evidence="10 11">
    <name type="scientific">Reichenbachiella faecimaris</name>
    <dbReference type="NCBI Taxonomy" id="692418"/>
    <lineage>
        <taxon>Bacteria</taxon>
        <taxon>Pseudomonadati</taxon>
        <taxon>Bacteroidota</taxon>
        <taxon>Cytophagia</taxon>
        <taxon>Cytophagales</taxon>
        <taxon>Reichenbachiellaceae</taxon>
        <taxon>Reichenbachiella</taxon>
    </lineage>
</organism>
<dbReference type="AlphaFoldDB" id="A0A1W2GL29"/>
<keyword evidence="11" id="KW-1185">Reference proteome</keyword>
<feature type="binding site" evidence="7">
    <location>
        <position position="26"/>
    </location>
    <ligand>
        <name>Fe cation</name>
        <dbReference type="ChEBI" id="CHEBI:24875"/>
        <label>1</label>
    </ligand>
</feature>
<evidence type="ECO:0000256" key="5">
    <source>
        <dbReference type="ARBA" id="ARBA00023004"/>
    </source>
</evidence>
<dbReference type="GO" id="GO:0006826">
    <property type="term" value="P:iron ion transport"/>
    <property type="evidence" value="ECO:0007669"/>
    <property type="project" value="InterPro"/>
</dbReference>
<dbReference type="InterPro" id="IPR041719">
    <property type="entry name" value="Ferritin_prok"/>
</dbReference>
<dbReference type="Pfam" id="PF00210">
    <property type="entry name" value="Ferritin"/>
    <property type="match status" value="1"/>
</dbReference>
<evidence type="ECO:0000313" key="10">
    <source>
        <dbReference type="EMBL" id="SMD37068.1"/>
    </source>
</evidence>
<name>A0A1W2GL29_REIFA</name>
<keyword evidence="2 8" id="KW-0409">Iron storage</keyword>
<dbReference type="InterPro" id="IPR008331">
    <property type="entry name" value="Ferritin_DPS_dom"/>
</dbReference>
<protein>
    <recommendedName>
        <fullName evidence="8">Ferritin</fullName>
        <ecNumber evidence="8">1.16.3.2</ecNumber>
    </recommendedName>
</protein>
<dbReference type="PANTHER" id="PTHR11431:SF127">
    <property type="entry name" value="BACTERIAL NON-HEME FERRITIN"/>
    <property type="match status" value="1"/>
</dbReference>
<dbReference type="Gene3D" id="1.20.1260.10">
    <property type="match status" value="1"/>
</dbReference>
<dbReference type="GO" id="GO:0008198">
    <property type="term" value="F:ferrous iron binding"/>
    <property type="evidence" value="ECO:0007669"/>
    <property type="project" value="TreeGrafter"/>
</dbReference>
<gene>
    <name evidence="10" type="ORF">SAMN04488029_3221</name>
</gene>